<dbReference type="InterPro" id="IPR050407">
    <property type="entry name" value="Geranylgeranyl_reductase"/>
</dbReference>
<dbReference type="SUPFAM" id="SSF51905">
    <property type="entry name" value="FAD/NAD(P)-binding domain"/>
    <property type="match status" value="1"/>
</dbReference>
<dbReference type="InterPro" id="IPR054715">
    <property type="entry name" value="GGR_cat"/>
</dbReference>
<dbReference type="OrthoDB" id="538871at2"/>
<organism evidence="2 3">
    <name type="scientific">Aphanothece hegewaldii CCALA 016</name>
    <dbReference type="NCBI Taxonomy" id="2107694"/>
    <lineage>
        <taxon>Bacteria</taxon>
        <taxon>Bacillati</taxon>
        <taxon>Cyanobacteriota</taxon>
        <taxon>Cyanophyceae</taxon>
        <taxon>Oscillatoriophycideae</taxon>
        <taxon>Chroococcales</taxon>
        <taxon>Aphanothecaceae</taxon>
        <taxon>Aphanothece</taxon>
    </lineage>
</organism>
<dbReference type="PRINTS" id="PR00411">
    <property type="entry name" value="PNDRDTASEI"/>
</dbReference>
<comment type="caution">
    <text evidence="2">The sequence shown here is derived from an EMBL/GenBank/DDBJ whole genome shotgun (WGS) entry which is preliminary data.</text>
</comment>
<dbReference type="AlphaFoldDB" id="A0A2T1LUH1"/>
<dbReference type="Gene3D" id="3.50.50.60">
    <property type="entry name" value="FAD/NAD(P)-binding domain"/>
    <property type="match status" value="1"/>
</dbReference>
<dbReference type="Proteomes" id="UP000239001">
    <property type="component" value="Unassembled WGS sequence"/>
</dbReference>
<dbReference type="Pfam" id="PF12831">
    <property type="entry name" value="FAD_oxidored"/>
    <property type="match status" value="1"/>
</dbReference>
<reference evidence="2 3" key="2">
    <citation type="submission" date="2018-03" db="EMBL/GenBank/DDBJ databases">
        <authorList>
            <person name="Keele B.F."/>
        </authorList>
    </citation>
    <scope>NUCLEOTIDE SEQUENCE [LARGE SCALE GENOMIC DNA]</scope>
    <source>
        <strain evidence="2 3">CCALA 016</strain>
    </source>
</reference>
<dbReference type="PANTHER" id="PTHR42685">
    <property type="entry name" value="GERANYLGERANYL DIPHOSPHATE REDUCTASE"/>
    <property type="match status" value="1"/>
</dbReference>
<proteinExistence type="predicted"/>
<feature type="domain" description="Digeranylgeranylglycerophospholipid reductase catalytic" evidence="1">
    <location>
        <begin position="186"/>
        <end position="259"/>
    </location>
</feature>
<evidence type="ECO:0000313" key="2">
    <source>
        <dbReference type="EMBL" id="PSF35185.1"/>
    </source>
</evidence>
<gene>
    <name evidence="2" type="ORF">C7H19_17545</name>
</gene>
<sequence length="407" mass="47306">MQFFDVVVVGAGPAGGHCARLLAKLGYLVLLVEQHEDFQNNNFSSAASPLETLQNYNLPESVVSRYWQNIEIISTNIYRSWQAKQPLGVVFDFAKLRAFLAQDVANNGGIVWLGCRYLKYGNEDGKITVYLHKKGGEPFTIQTKLLVDATGYSRTVIYPNKKDKPNFLKGIGIEYLIQVDEELYQKYSDSLIFFLGYKWSPQGYSWIFPMENNQLKVGTAILEGKHKFIQKNKPIKEYIYQIIQDYIKLEHYQIIDIHGSILEYSPKLNDIYYKNQIIAIGDTVSTVNFLGGEGIRYAMKSAEVACRYIEDYLQNNHQDFKSYEAELKQYFSQRWNWSEQISRKVYLEYSDARIDQGVSYLKYLSLDDIIDILFHYTFEKYTKGLKGFFIQKIKLFGKKLFKNIHLS</sequence>
<protein>
    <submittedName>
        <fullName evidence="2">NAD(P)/FAD-dependent oxidoreductase</fullName>
    </submittedName>
</protein>
<accession>A0A2T1LUH1</accession>
<evidence type="ECO:0000313" key="3">
    <source>
        <dbReference type="Proteomes" id="UP000239001"/>
    </source>
</evidence>
<dbReference type="RefSeq" id="WP_106458222.1">
    <property type="nucleotide sequence ID" value="NZ_PXOH01000022.1"/>
</dbReference>
<dbReference type="EMBL" id="PXOH01000022">
    <property type="protein sequence ID" value="PSF35185.1"/>
    <property type="molecule type" value="Genomic_DNA"/>
</dbReference>
<dbReference type="Pfam" id="PF22578">
    <property type="entry name" value="GGR_cat"/>
    <property type="match status" value="1"/>
</dbReference>
<evidence type="ECO:0000259" key="1">
    <source>
        <dbReference type="Pfam" id="PF22578"/>
    </source>
</evidence>
<reference evidence="2 3" key="1">
    <citation type="submission" date="2018-03" db="EMBL/GenBank/DDBJ databases">
        <title>The ancient ancestry and fast evolution of plastids.</title>
        <authorList>
            <person name="Moore K.R."/>
            <person name="Magnabosco C."/>
            <person name="Momper L."/>
            <person name="Gold D.A."/>
            <person name="Bosak T."/>
            <person name="Fournier G.P."/>
        </authorList>
    </citation>
    <scope>NUCLEOTIDE SEQUENCE [LARGE SCALE GENOMIC DNA]</scope>
    <source>
        <strain evidence="2 3">CCALA 016</strain>
    </source>
</reference>
<keyword evidence="3" id="KW-1185">Reference proteome</keyword>
<dbReference type="InterPro" id="IPR036188">
    <property type="entry name" value="FAD/NAD-bd_sf"/>
</dbReference>
<dbReference type="PANTHER" id="PTHR42685:SF22">
    <property type="entry name" value="CONDITIONED MEDIUM FACTOR RECEPTOR 1"/>
    <property type="match status" value="1"/>
</dbReference>
<name>A0A2T1LUH1_9CHRO</name>